<protein>
    <submittedName>
        <fullName evidence="1">Uncharacterized protein</fullName>
    </submittedName>
</protein>
<dbReference type="Proteomes" id="UP000283644">
    <property type="component" value="Unassembled WGS sequence"/>
</dbReference>
<name>A0A417XYU8_9ACTN</name>
<organism evidence="1 2">
    <name type="scientific">Nocardioides immobilis</name>
    <dbReference type="NCBI Taxonomy" id="2049295"/>
    <lineage>
        <taxon>Bacteria</taxon>
        <taxon>Bacillati</taxon>
        <taxon>Actinomycetota</taxon>
        <taxon>Actinomycetes</taxon>
        <taxon>Propionibacteriales</taxon>
        <taxon>Nocardioidaceae</taxon>
        <taxon>Nocardioides</taxon>
    </lineage>
</organism>
<reference evidence="1 2" key="1">
    <citation type="submission" date="2018-09" db="EMBL/GenBank/DDBJ databases">
        <title>Genome sequencing of Nocardioides immobilis CCTCC AB 2017083 for comparison to Nocardioides silvaticus.</title>
        <authorList>
            <person name="Li C."/>
            <person name="Wang G."/>
        </authorList>
    </citation>
    <scope>NUCLEOTIDE SEQUENCE [LARGE SCALE GENOMIC DNA]</scope>
    <source>
        <strain evidence="1 2">CCTCC AB 2017083</strain>
    </source>
</reference>
<evidence type="ECO:0000313" key="1">
    <source>
        <dbReference type="EMBL" id="RHW25541.1"/>
    </source>
</evidence>
<dbReference type="EMBL" id="QXGH01000023">
    <property type="protein sequence ID" value="RHW25541.1"/>
    <property type="molecule type" value="Genomic_DNA"/>
</dbReference>
<evidence type="ECO:0000313" key="2">
    <source>
        <dbReference type="Proteomes" id="UP000283644"/>
    </source>
</evidence>
<gene>
    <name evidence="1" type="ORF">D0Z08_18720</name>
</gene>
<sequence length="129" mass="12983">MTTSSGGGTAELVAELRAQAQAAVDRAAETKEQVALEVVEVRQQADAVAAALEAGARQTAATMAADGQRSDEVVISQARATAAAAIAEAEAQAASIRVTAAAFADESSAALARAESAMSRRPSRPTRSG</sequence>
<proteinExistence type="predicted"/>
<dbReference type="RefSeq" id="WP_118926780.1">
    <property type="nucleotide sequence ID" value="NZ_QXGH01000023.1"/>
</dbReference>
<accession>A0A417XYU8</accession>
<dbReference type="AlphaFoldDB" id="A0A417XYU8"/>
<keyword evidence="2" id="KW-1185">Reference proteome</keyword>
<comment type="caution">
    <text evidence="1">The sequence shown here is derived from an EMBL/GenBank/DDBJ whole genome shotgun (WGS) entry which is preliminary data.</text>
</comment>